<dbReference type="EMBL" id="LIAE01010291">
    <property type="protein sequence ID" value="PAV63919.1"/>
    <property type="molecule type" value="Genomic_DNA"/>
</dbReference>
<feature type="region of interest" description="Disordered" evidence="1">
    <location>
        <begin position="133"/>
        <end position="244"/>
    </location>
</feature>
<keyword evidence="2" id="KW-0812">Transmembrane</keyword>
<evidence type="ECO:0000256" key="3">
    <source>
        <dbReference type="SAM" id="SignalP"/>
    </source>
</evidence>
<feature type="signal peptide" evidence="3">
    <location>
        <begin position="1"/>
        <end position="24"/>
    </location>
</feature>
<dbReference type="AlphaFoldDB" id="A0A2A2JQT0"/>
<accession>A0A2A2JQT0</accession>
<feature type="region of interest" description="Disordered" evidence="1">
    <location>
        <begin position="68"/>
        <end position="95"/>
    </location>
</feature>
<feature type="compositionally biased region" description="Basic and acidic residues" evidence="1">
    <location>
        <begin position="76"/>
        <end position="85"/>
    </location>
</feature>
<feature type="compositionally biased region" description="Polar residues" evidence="1">
    <location>
        <begin position="143"/>
        <end position="154"/>
    </location>
</feature>
<dbReference type="Proteomes" id="UP000218231">
    <property type="component" value="Unassembled WGS sequence"/>
</dbReference>
<reference evidence="4 5" key="1">
    <citation type="journal article" date="2017" name="Curr. Biol.">
        <title>Genome architecture and evolution of a unichromosomal asexual nematode.</title>
        <authorList>
            <person name="Fradin H."/>
            <person name="Zegar C."/>
            <person name="Gutwein M."/>
            <person name="Lucas J."/>
            <person name="Kovtun M."/>
            <person name="Corcoran D."/>
            <person name="Baugh L.R."/>
            <person name="Kiontke K."/>
            <person name="Gunsalus K."/>
            <person name="Fitch D.H."/>
            <person name="Piano F."/>
        </authorList>
    </citation>
    <scope>NUCLEOTIDE SEQUENCE [LARGE SCALE GENOMIC DNA]</scope>
    <source>
        <strain evidence="4">PF1309</strain>
    </source>
</reference>
<evidence type="ECO:0000313" key="4">
    <source>
        <dbReference type="EMBL" id="PAV63919.1"/>
    </source>
</evidence>
<evidence type="ECO:0000256" key="2">
    <source>
        <dbReference type="SAM" id="Phobius"/>
    </source>
</evidence>
<dbReference type="OrthoDB" id="5865829at2759"/>
<feature type="chain" id="PRO_5012923303" evidence="3">
    <location>
        <begin position="25"/>
        <end position="438"/>
    </location>
</feature>
<feature type="transmembrane region" description="Helical" evidence="2">
    <location>
        <begin position="335"/>
        <end position="355"/>
    </location>
</feature>
<keyword evidence="2" id="KW-1133">Transmembrane helix</keyword>
<proteinExistence type="predicted"/>
<keyword evidence="3" id="KW-0732">Signal</keyword>
<keyword evidence="2" id="KW-0472">Membrane</keyword>
<feature type="compositionally biased region" description="Low complexity" evidence="1">
    <location>
        <begin position="155"/>
        <end position="173"/>
    </location>
</feature>
<name>A0A2A2JQT0_9BILA</name>
<evidence type="ECO:0000313" key="5">
    <source>
        <dbReference type="Proteomes" id="UP000218231"/>
    </source>
</evidence>
<sequence>MRYYYVHKAVQFAVGVLVIVCLLSVDELCHDNQRGTAFLVYTDNYETRSWTGSRPMNVDGFQAAKSPSEQGEYLTDSEKATKEEAVTGPNGSGTVDAVTDRLIEINEVYQINSKSTHSDQSSQMTIFEESTIPHTSIDETEVHSTQAQDKQSSTESALVSASESIASESMATAQTETGTAGSETRAEAAGSEESAYPLEFDESNRKKRDASSSPSTMSENAKDEGEGSAATMATPSEVLEEVPQERTDNTIGHWQGKGLIYAIKEGDEVFLREQICIQISLTDVIGIGQSAFVSQILGEYLGIAALCILLSLLGLIVNVISVHSSVFDPKQGMTIIHNGAHIILWTLAAILQYLHRQNNEFLISNGMFAPVFATKWSVCFFVMILMTVCFLLETYFYRWLHYNLYIERSAGVYKVVEPHYNGDIYRKTTVNVHEAEEA</sequence>
<gene>
    <name evidence="4" type="ORF">WR25_03289</name>
</gene>
<keyword evidence="5" id="KW-1185">Reference proteome</keyword>
<protein>
    <submittedName>
        <fullName evidence="4">Uncharacterized protein</fullName>
    </submittedName>
</protein>
<comment type="caution">
    <text evidence="4">The sequence shown here is derived from an EMBL/GenBank/DDBJ whole genome shotgun (WGS) entry which is preliminary data.</text>
</comment>
<feature type="transmembrane region" description="Helical" evidence="2">
    <location>
        <begin position="367"/>
        <end position="392"/>
    </location>
</feature>
<feature type="transmembrane region" description="Helical" evidence="2">
    <location>
        <begin position="300"/>
        <end position="323"/>
    </location>
</feature>
<evidence type="ECO:0000256" key="1">
    <source>
        <dbReference type="SAM" id="MobiDB-lite"/>
    </source>
</evidence>
<organism evidence="4 5">
    <name type="scientific">Diploscapter pachys</name>
    <dbReference type="NCBI Taxonomy" id="2018661"/>
    <lineage>
        <taxon>Eukaryota</taxon>
        <taxon>Metazoa</taxon>
        <taxon>Ecdysozoa</taxon>
        <taxon>Nematoda</taxon>
        <taxon>Chromadorea</taxon>
        <taxon>Rhabditida</taxon>
        <taxon>Rhabditina</taxon>
        <taxon>Rhabditomorpha</taxon>
        <taxon>Rhabditoidea</taxon>
        <taxon>Rhabditidae</taxon>
        <taxon>Diploscapter</taxon>
    </lineage>
</organism>